<organism evidence="2 3">
    <name type="scientific">Adineta steineri</name>
    <dbReference type="NCBI Taxonomy" id="433720"/>
    <lineage>
        <taxon>Eukaryota</taxon>
        <taxon>Metazoa</taxon>
        <taxon>Spiralia</taxon>
        <taxon>Gnathifera</taxon>
        <taxon>Rotifera</taxon>
        <taxon>Eurotatoria</taxon>
        <taxon>Bdelloidea</taxon>
        <taxon>Adinetida</taxon>
        <taxon>Adinetidae</taxon>
        <taxon>Adineta</taxon>
    </lineage>
</organism>
<gene>
    <name evidence="2" type="ORF">QVE165_LOCUS46513</name>
</gene>
<feature type="region of interest" description="Disordered" evidence="1">
    <location>
        <begin position="54"/>
        <end position="119"/>
    </location>
</feature>
<proteinExistence type="predicted"/>
<keyword evidence="3" id="KW-1185">Reference proteome</keyword>
<comment type="caution">
    <text evidence="2">The sequence shown here is derived from an EMBL/GenBank/DDBJ whole genome shotgun (WGS) entry which is preliminary data.</text>
</comment>
<dbReference type="OrthoDB" id="10044557at2759"/>
<sequence length="325" mass="37799">MTTISPSLSNKTKELHKRLMILEKFIELKSNECAYYRTKVHLMQMSSFNSQTIKKTSSEDISHSSKHRTNSVPSSLQRKKNLNSSHVKERKTIAHNQNYFEDDSSPPNEKQSSVINNKKSTKDKDLLNQILMPYINKYFQQVDVHNKIIQCNEKDFYPIETLSLSKSAHTQLIIELPRRFVKSLIKQQKTSVTPKLKVHLSSQLLYKLIQSMDKKNHHHHKIDKFTIQSQFGTILACINHEDMQKSDIVHAKAEIKNHQLPTIRHIAQTDRKKNIHSISPKHRHFRAKKRHLHKLNSISHEEIYSKKSSLTNVTQSINTLSSSSD</sequence>
<feature type="compositionally biased region" description="Polar residues" evidence="1">
    <location>
        <begin position="94"/>
        <end position="118"/>
    </location>
</feature>
<dbReference type="AlphaFoldDB" id="A0A815WDT3"/>
<accession>A0A815WDT3</accession>
<reference evidence="2" key="1">
    <citation type="submission" date="2021-02" db="EMBL/GenBank/DDBJ databases">
        <authorList>
            <person name="Nowell W R."/>
        </authorList>
    </citation>
    <scope>NUCLEOTIDE SEQUENCE</scope>
</reference>
<dbReference type="Proteomes" id="UP000663832">
    <property type="component" value="Unassembled WGS sequence"/>
</dbReference>
<dbReference type="EMBL" id="CAJNOM010000693">
    <property type="protein sequence ID" value="CAF1543535.1"/>
    <property type="molecule type" value="Genomic_DNA"/>
</dbReference>
<protein>
    <submittedName>
        <fullName evidence="2">Uncharacterized protein</fullName>
    </submittedName>
</protein>
<evidence type="ECO:0000313" key="3">
    <source>
        <dbReference type="Proteomes" id="UP000663832"/>
    </source>
</evidence>
<evidence type="ECO:0000313" key="2">
    <source>
        <dbReference type="EMBL" id="CAF1543535.1"/>
    </source>
</evidence>
<name>A0A815WDT3_9BILA</name>
<evidence type="ECO:0000256" key="1">
    <source>
        <dbReference type="SAM" id="MobiDB-lite"/>
    </source>
</evidence>